<comment type="caution">
    <text evidence="2">The sequence shown here is derived from an EMBL/GenBank/DDBJ whole genome shotgun (WGS) entry which is preliminary data.</text>
</comment>
<name>A0AA88EDZ4_FICCA</name>
<protein>
    <submittedName>
        <fullName evidence="2">Uncharacterized protein</fullName>
    </submittedName>
</protein>
<dbReference type="EMBL" id="BTGU01016907">
    <property type="protein sequence ID" value="GMN72896.1"/>
    <property type="molecule type" value="Genomic_DNA"/>
</dbReference>
<keyword evidence="3" id="KW-1185">Reference proteome</keyword>
<evidence type="ECO:0000313" key="2">
    <source>
        <dbReference type="EMBL" id="GMN72896.1"/>
    </source>
</evidence>
<accession>A0AA88EDZ4</accession>
<dbReference type="Proteomes" id="UP001187192">
    <property type="component" value="Unassembled WGS sequence"/>
</dbReference>
<proteinExistence type="predicted"/>
<sequence length="74" mass="8622">MMSRSVLNRVMSNDVIMHAKKEMKRGRKEREGIERVEPQISVWDTAVNMPNHNTAYHNELIANCDDGCHREKGR</sequence>
<gene>
    <name evidence="1" type="ORF">TIFTF001_055291</name>
    <name evidence="2" type="ORF">TIFTF001_055292</name>
</gene>
<dbReference type="AlphaFoldDB" id="A0AA88EDZ4"/>
<reference evidence="2" key="1">
    <citation type="submission" date="2023-07" db="EMBL/GenBank/DDBJ databases">
        <title>draft genome sequence of fig (Ficus carica).</title>
        <authorList>
            <person name="Takahashi T."/>
            <person name="Nishimura K."/>
        </authorList>
    </citation>
    <scope>NUCLEOTIDE SEQUENCE</scope>
</reference>
<dbReference type="EMBL" id="BTGU01016906">
    <property type="protein sequence ID" value="GMN72891.1"/>
    <property type="molecule type" value="Genomic_DNA"/>
</dbReference>
<organism evidence="2 3">
    <name type="scientific">Ficus carica</name>
    <name type="common">Common fig</name>
    <dbReference type="NCBI Taxonomy" id="3494"/>
    <lineage>
        <taxon>Eukaryota</taxon>
        <taxon>Viridiplantae</taxon>
        <taxon>Streptophyta</taxon>
        <taxon>Embryophyta</taxon>
        <taxon>Tracheophyta</taxon>
        <taxon>Spermatophyta</taxon>
        <taxon>Magnoliopsida</taxon>
        <taxon>eudicotyledons</taxon>
        <taxon>Gunneridae</taxon>
        <taxon>Pentapetalae</taxon>
        <taxon>rosids</taxon>
        <taxon>fabids</taxon>
        <taxon>Rosales</taxon>
        <taxon>Moraceae</taxon>
        <taxon>Ficeae</taxon>
        <taxon>Ficus</taxon>
    </lineage>
</organism>
<evidence type="ECO:0000313" key="3">
    <source>
        <dbReference type="Proteomes" id="UP001187192"/>
    </source>
</evidence>
<evidence type="ECO:0000313" key="1">
    <source>
        <dbReference type="EMBL" id="GMN72891.1"/>
    </source>
</evidence>